<accession>A0A0F9T335</accession>
<name>A0A0F9T335_9ZZZZ</name>
<gene>
    <name evidence="1" type="ORF">LCGC14_0399300</name>
</gene>
<organism evidence="1">
    <name type="scientific">marine sediment metagenome</name>
    <dbReference type="NCBI Taxonomy" id="412755"/>
    <lineage>
        <taxon>unclassified sequences</taxon>
        <taxon>metagenomes</taxon>
        <taxon>ecological metagenomes</taxon>
    </lineage>
</organism>
<reference evidence="1" key="1">
    <citation type="journal article" date="2015" name="Nature">
        <title>Complex archaea that bridge the gap between prokaryotes and eukaryotes.</title>
        <authorList>
            <person name="Spang A."/>
            <person name="Saw J.H."/>
            <person name="Jorgensen S.L."/>
            <person name="Zaremba-Niedzwiedzka K."/>
            <person name="Martijn J."/>
            <person name="Lind A.E."/>
            <person name="van Eijk R."/>
            <person name="Schleper C."/>
            <person name="Guy L."/>
            <person name="Ettema T.J."/>
        </authorList>
    </citation>
    <scope>NUCLEOTIDE SEQUENCE</scope>
</reference>
<dbReference type="EMBL" id="LAZR01000341">
    <property type="protein sequence ID" value="KKN73614.1"/>
    <property type="molecule type" value="Genomic_DNA"/>
</dbReference>
<dbReference type="AlphaFoldDB" id="A0A0F9T335"/>
<proteinExistence type="predicted"/>
<sequence>MPTMLKEVLKYSKGQKGLYKNWRAQKMLQSYDKDLVVRWLYDKHRWSIWTKDRKGKEYLICVVENLDGSYRNIDRRDLISLIRADLYRRTRADTLLKEIETHNATLEESKRKKLSDDVRAISRERWRYTFGHPVVNVPFNLKG</sequence>
<comment type="caution">
    <text evidence="1">The sequence shown here is derived from an EMBL/GenBank/DDBJ whole genome shotgun (WGS) entry which is preliminary data.</text>
</comment>
<protein>
    <submittedName>
        <fullName evidence="1">Uncharacterized protein</fullName>
    </submittedName>
</protein>
<evidence type="ECO:0000313" key="1">
    <source>
        <dbReference type="EMBL" id="KKN73614.1"/>
    </source>
</evidence>